<evidence type="ECO:0000259" key="1">
    <source>
        <dbReference type="Pfam" id="PF13837"/>
    </source>
</evidence>
<organism evidence="2">
    <name type="scientific">Bactrocera latifrons</name>
    <name type="common">Malaysian fruit fly</name>
    <name type="synonym">Chaetodacus latifrons</name>
    <dbReference type="NCBI Taxonomy" id="174628"/>
    <lineage>
        <taxon>Eukaryota</taxon>
        <taxon>Metazoa</taxon>
        <taxon>Ecdysozoa</taxon>
        <taxon>Arthropoda</taxon>
        <taxon>Hexapoda</taxon>
        <taxon>Insecta</taxon>
        <taxon>Pterygota</taxon>
        <taxon>Neoptera</taxon>
        <taxon>Endopterygota</taxon>
        <taxon>Diptera</taxon>
        <taxon>Brachycera</taxon>
        <taxon>Muscomorpha</taxon>
        <taxon>Tephritoidea</taxon>
        <taxon>Tephritidae</taxon>
        <taxon>Bactrocera</taxon>
        <taxon>Bactrocera</taxon>
    </lineage>
</organism>
<feature type="domain" description="Myb/SANT-like DNA-binding" evidence="1">
    <location>
        <begin position="13"/>
        <end position="96"/>
    </location>
</feature>
<proteinExistence type="predicted"/>
<accession>A0A0K8UXQ4</accession>
<reference evidence="2" key="1">
    <citation type="submission" date="2015-06" db="EMBL/GenBank/DDBJ databases">
        <authorList>
            <person name="Hoefler B.C."/>
            <person name="Straight P.D."/>
        </authorList>
    </citation>
    <scope>NUCLEOTIDE SEQUENCE</scope>
</reference>
<dbReference type="Pfam" id="PF13837">
    <property type="entry name" value="Myb_DNA-bind_4"/>
    <property type="match status" value="1"/>
</dbReference>
<dbReference type="AlphaFoldDB" id="A0A0K8UXQ4"/>
<name>A0A0K8UXQ4_BACLA</name>
<dbReference type="InterPro" id="IPR044822">
    <property type="entry name" value="Myb_DNA-bind_4"/>
</dbReference>
<sequence length="157" mass="18316">MEEMSLKLCHNFTKLLVRCRLEMEHKFSAGKRKKSVLWAKVVNKMSLVNTDVPQSKDLMQRKFLNLFATYKRIKKRNGQTGREATSWEFFEEFDEVYGRRHSVQPPAKNLQGSIVDSAEVCEWSGDEKIDDSYEGQLVNERRNRPKTAANEAKIPNF</sequence>
<dbReference type="EMBL" id="GDHF01020943">
    <property type="protein sequence ID" value="JAI31371.1"/>
    <property type="molecule type" value="Transcribed_RNA"/>
</dbReference>
<dbReference type="OrthoDB" id="8902093at2759"/>
<evidence type="ECO:0000313" key="2">
    <source>
        <dbReference type="EMBL" id="JAI31371.1"/>
    </source>
</evidence>
<gene>
    <name evidence="2" type="ORF">c2_g2_i4</name>
</gene>
<dbReference type="Gene3D" id="1.10.10.60">
    <property type="entry name" value="Homeodomain-like"/>
    <property type="match status" value="1"/>
</dbReference>
<protein>
    <recommendedName>
        <fullName evidence="1">Myb/SANT-like DNA-binding domain-containing protein</fullName>
    </recommendedName>
</protein>